<feature type="repeat" description="ANK" evidence="3">
    <location>
        <begin position="328"/>
        <end position="360"/>
    </location>
</feature>
<evidence type="ECO:0000256" key="1">
    <source>
        <dbReference type="ARBA" id="ARBA00022737"/>
    </source>
</evidence>
<proteinExistence type="predicted"/>
<gene>
    <name evidence="4" type="ORF">CEUTPL_LOCUS1919</name>
</gene>
<sequence>MARALAVNDTNPADQILRPKSEAFLYKLDDMEFKDVIKINKQQYENWTNFPDLLVCIVGIDDEQQLENYFELLMSWAKLVKNKSKKIIFIMNNSKFLEKSMMKTRMVYVLKVKFTELWKEYDGKNYCHENKVGYNDSDIFDNAVSKAVNEAMKNIKAKEETSVTSPSSIEEEFMKVASIIKLQGVTSVSSVDNQGNTPLHLAAGKGQNKIVKALLVCDAEKESENKDGCTPLHLAVNEGHHEVISTLLENNANVNAINSVGRTPLHMACCTKNPRSVELLLKFGANIETKDNYGHTPLHFASSLRGGSNVAVTTLLAHGSNINAQDNKGQTPLHHAIEYSNKQGIEILLENGADPNLKNNSKQNAIDYANQYYIHSIPLFEKHAASVK</sequence>
<dbReference type="PROSITE" id="PS50297">
    <property type="entry name" value="ANK_REP_REGION"/>
    <property type="match status" value="5"/>
</dbReference>
<feature type="repeat" description="ANK" evidence="3">
    <location>
        <begin position="260"/>
        <end position="292"/>
    </location>
</feature>
<dbReference type="Gene3D" id="1.25.40.20">
    <property type="entry name" value="Ankyrin repeat-containing domain"/>
    <property type="match status" value="2"/>
</dbReference>
<dbReference type="Proteomes" id="UP001152799">
    <property type="component" value="Chromosome 10"/>
</dbReference>
<dbReference type="AlphaFoldDB" id="A0A9N9ME18"/>
<dbReference type="PRINTS" id="PR01415">
    <property type="entry name" value="ANKYRIN"/>
</dbReference>
<keyword evidence="2 3" id="KW-0040">ANK repeat</keyword>
<keyword evidence="5" id="KW-1185">Reference proteome</keyword>
<feature type="repeat" description="ANK" evidence="3">
    <location>
        <begin position="293"/>
        <end position="327"/>
    </location>
</feature>
<evidence type="ECO:0000313" key="5">
    <source>
        <dbReference type="Proteomes" id="UP001152799"/>
    </source>
</evidence>
<dbReference type="PANTHER" id="PTHR24173:SF74">
    <property type="entry name" value="ANKYRIN REPEAT DOMAIN-CONTAINING PROTEIN 16"/>
    <property type="match status" value="1"/>
</dbReference>
<evidence type="ECO:0000256" key="2">
    <source>
        <dbReference type="ARBA" id="ARBA00023043"/>
    </source>
</evidence>
<evidence type="ECO:0000313" key="4">
    <source>
        <dbReference type="EMBL" id="CAG9761212.1"/>
    </source>
</evidence>
<feature type="repeat" description="ANK" evidence="3">
    <location>
        <begin position="194"/>
        <end position="226"/>
    </location>
</feature>
<feature type="repeat" description="ANK" evidence="3">
    <location>
        <begin position="227"/>
        <end position="259"/>
    </location>
</feature>
<organism evidence="4 5">
    <name type="scientific">Ceutorhynchus assimilis</name>
    <name type="common">cabbage seed weevil</name>
    <dbReference type="NCBI Taxonomy" id="467358"/>
    <lineage>
        <taxon>Eukaryota</taxon>
        <taxon>Metazoa</taxon>
        <taxon>Ecdysozoa</taxon>
        <taxon>Arthropoda</taxon>
        <taxon>Hexapoda</taxon>
        <taxon>Insecta</taxon>
        <taxon>Pterygota</taxon>
        <taxon>Neoptera</taxon>
        <taxon>Endopterygota</taxon>
        <taxon>Coleoptera</taxon>
        <taxon>Polyphaga</taxon>
        <taxon>Cucujiformia</taxon>
        <taxon>Curculionidae</taxon>
        <taxon>Ceutorhynchinae</taxon>
        <taxon>Ceutorhynchus</taxon>
    </lineage>
</organism>
<dbReference type="OrthoDB" id="194358at2759"/>
<dbReference type="InterPro" id="IPR002110">
    <property type="entry name" value="Ankyrin_rpt"/>
</dbReference>
<dbReference type="EMBL" id="OU892286">
    <property type="protein sequence ID" value="CAG9761212.1"/>
    <property type="molecule type" value="Genomic_DNA"/>
</dbReference>
<dbReference type="InterPro" id="IPR036770">
    <property type="entry name" value="Ankyrin_rpt-contain_sf"/>
</dbReference>
<reference evidence="4" key="1">
    <citation type="submission" date="2022-01" db="EMBL/GenBank/DDBJ databases">
        <authorList>
            <person name="King R."/>
        </authorList>
    </citation>
    <scope>NUCLEOTIDE SEQUENCE</scope>
</reference>
<accession>A0A9N9ME18</accession>
<dbReference type="Pfam" id="PF12796">
    <property type="entry name" value="Ank_2"/>
    <property type="match status" value="1"/>
</dbReference>
<name>A0A9N9ME18_9CUCU</name>
<dbReference type="PROSITE" id="PS50088">
    <property type="entry name" value="ANK_REPEAT"/>
    <property type="match status" value="5"/>
</dbReference>
<protein>
    <submittedName>
        <fullName evidence="4">Uncharacterized protein</fullName>
    </submittedName>
</protein>
<evidence type="ECO:0000256" key="3">
    <source>
        <dbReference type="PROSITE-ProRule" id="PRU00023"/>
    </source>
</evidence>
<keyword evidence="1" id="KW-0677">Repeat</keyword>
<dbReference type="Pfam" id="PF13857">
    <property type="entry name" value="Ank_5"/>
    <property type="match status" value="1"/>
</dbReference>
<dbReference type="PANTHER" id="PTHR24173">
    <property type="entry name" value="ANKYRIN REPEAT CONTAINING"/>
    <property type="match status" value="1"/>
</dbReference>
<dbReference type="SMART" id="SM00248">
    <property type="entry name" value="ANK"/>
    <property type="match status" value="5"/>
</dbReference>
<dbReference type="SUPFAM" id="SSF48403">
    <property type="entry name" value="Ankyrin repeat"/>
    <property type="match status" value="1"/>
</dbReference>